<comment type="similarity">
    <text evidence="1">Belongs to the bacterial/plant glucose-1-phosphate adenylyltransferase family.</text>
</comment>
<dbReference type="NCBIfam" id="TIGR02092">
    <property type="entry name" value="glgD"/>
    <property type="match status" value="1"/>
</dbReference>
<dbReference type="InterPro" id="IPR011831">
    <property type="entry name" value="ADP-Glc_PPase"/>
</dbReference>
<gene>
    <name evidence="5" type="ORF">SAMN04488579_10399</name>
</gene>
<evidence type="ECO:0000313" key="6">
    <source>
        <dbReference type="Proteomes" id="UP000199652"/>
    </source>
</evidence>
<dbReference type="PANTHER" id="PTHR43523:SF6">
    <property type="entry name" value="GLYCOGEN BIOSYNTHESIS PROTEIN GLGD"/>
    <property type="match status" value="1"/>
</dbReference>
<name>A0A1H3CGY5_EUBBA</name>
<feature type="domain" description="Nucleotidyl transferase" evidence="3">
    <location>
        <begin position="23"/>
        <end position="153"/>
    </location>
</feature>
<evidence type="ECO:0000313" key="5">
    <source>
        <dbReference type="EMBL" id="SDX53383.1"/>
    </source>
</evidence>
<dbReference type="CDD" id="cd04651">
    <property type="entry name" value="LbH_G1P_AT_C"/>
    <property type="match status" value="1"/>
</dbReference>
<dbReference type="Pfam" id="PF00483">
    <property type="entry name" value="NTP_transferase"/>
    <property type="match status" value="1"/>
</dbReference>
<feature type="domain" description="Glucose-1-phosphate adenylyltransferase/Bifunctional protein GlmU-like C-terminal hexapeptide" evidence="4">
    <location>
        <begin position="287"/>
        <end position="356"/>
    </location>
</feature>
<dbReference type="InterPro" id="IPR056818">
    <property type="entry name" value="GlmU/GlgC-like_hexapep"/>
</dbReference>
<organism evidence="5 6">
    <name type="scientific">Eubacterium barkeri</name>
    <name type="common">Clostridium barkeri</name>
    <dbReference type="NCBI Taxonomy" id="1528"/>
    <lineage>
        <taxon>Bacteria</taxon>
        <taxon>Bacillati</taxon>
        <taxon>Bacillota</taxon>
        <taxon>Clostridia</taxon>
        <taxon>Eubacteriales</taxon>
        <taxon>Eubacteriaceae</taxon>
        <taxon>Eubacterium</taxon>
    </lineage>
</organism>
<evidence type="ECO:0000256" key="1">
    <source>
        <dbReference type="ARBA" id="ARBA00010443"/>
    </source>
</evidence>
<dbReference type="InterPro" id="IPR005835">
    <property type="entry name" value="NTP_transferase_dom"/>
</dbReference>
<dbReference type="EMBL" id="FNOU01000003">
    <property type="protein sequence ID" value="SDX53383.1"/>
    <property type="molecule type" value="Genomic_DNA"/>
</dbReference>
<evidence type="ECO:0000259" key="4">
    <source>
        <dbReference type="Pfam" id="PF24894"/>
    </source>
</evidence>
<dbReference type="Gene3D" id="3.90.550.10">
    <property type="entry name" value="Spore Coat Polysaccharide Biosynthesis Protein SpsA, Chain A"/>
    <property type="match status" value="1"/>
</dbReference>
<dbReference type="Proteomes" id="UP000199652">
    <property type="component" value="Unassembled WGS sequence"/>
</dbReference>
<evidence type="ECO:0000259" key="3">
    <source>
        <dbReference type="Pfam" id="PF00483"/>
    </source>
</evidence>
<dbReference type="Gene3D" id="2.160.10.10">
    <property type="entry name" value="Hexapeptide repeat proteins"/>
    <property type="match status" value="1"/>
</dbReference>
<protein>
    <submittedName>
        <fullName evidence="5">Glucose-1-phosphate adenylyltransferase</fullName>
    </submittedName>
</protein>
<dbReference type="Pfam" id="PF24894">
    <property type="entry name" value="Hexapep_GlmU"/>
    <property type="match status" value="1"/>
</dbReference>
<dbReference type="OrthoDB" id="9801810at2"/>
<keyword evidence="6" id="KW-1185">Reference proteome</keyword>
<dbReference type="GO" id="GO:0005978">
    <property type="term" value="P:glycogen biosynthetic process"/>
    <property type="evidence" value="ECO:0007669"/>
    <property type="project" value="UniProtKB-KW"/>
</dbReference>
<dbReference type="InterPro" id="IPR029044">
    <property type="entry name" value="Nucleotide-diphossugar_trans"/>
</dbReference>
<dbReference type="RefSeq" id="WP_090243355.1">
    <property type="nucleotide sequence ID" value="NZ_FNOU01000003.1"/>
</dbReference>
<proteinExistence type="inferred from homology"/>
<dbReference type="STRING" id="1528.SAMN04488579_10399"/>
<reference evidence="6" key="1">
    <citation type="submission" date="2016-10" db="EMBL/GenBank/DDBJ databases">
        <authorList>
            <person name="Varghese N."/>
            <person name="Submissions S."/>
        </authorList>
    </citation>
    <scope>NUCLEOTIDE SEQUENCE [LARGE SCALE GENOMIC DNA]</scope>
    <source>
        <strain evidence="6">VPI 5359</strain>
    </source>
</reference>
<dbReference type="GO" id="GO:0008878">
    <property type="term" value="F:glucose-1-phosphate adenylyltransferase activity"/>
    <property type="evidence" value="ECO:0007669"/>
    <property type="project" value="InterPro"/>
</dbReference>
<keyword evidence="5" id="KW-0808">Transferase</keyword>
<dbReference type="PANTHER" id="PTHR43523">
    <property type="entry name" value="GLUCOSE-1-PHOSPHATE ADENYLYLTRANSFERASE-RELATED"/>
    <property type="match status" value="1"/>
</dbReference>
<sequence length="370" mass="41979">MKRTIGFILNIDGDNTDLNELLQHRSISTLPFGGRYRLIDFTLSNMVNSGINHIGVVGSHKYSSLIDHLGTGKEWSLSRKTQDLSILAGSNSVRFGNYIKISVRDLYNNRSFLDRSDVDDVIISAPNLITSFDFNPAYKIHKTNNSDVTLIFKKTIPSFSFNENDAFVSFDKYRVTDITYKSEGMTDHCYADMLIIKKDILLSLLDTAGRLGEWDLMDTIRNNIDTLRVFGAPHIGYINRVHNLQKYLESNMDLLDFDIMKALFLGDNPIYTKIKDNHPTLYEDGSLVTNSIIGSGCQIDGDIYKSIVFRDSRIGHNSEITNSIIMQKAEIGENVKLKYVIFDKDVKIRDNATLIGTKDNPIILRKGRRI</sequence>
<dbReference type="SUPFAM" id="SSF53448">
    <property type="entry name" value="Nucleotide-diphospho-sugar transferases"/>
    <property type="match status" value="1"/>
</dbReference>
<accession>A0A1H3CGY5</accession>
<dbReference type="AlphaFoldDB" id="A0A1H3CGY5"/>
<keyword evidence="5" id="KW-0548">Nucleotidyltransferase</keyword>
<dbReference type="SUPFAM" id="SSF51161">
    <property type="entry name" value="Trimeric LpxA-like enzymes"/>
    <property type="match status" value="1"/>
</dbReference>
<dbReference type="InterPro" id="IPR011004">
    <property type="entry name" value="Trimer_LpxA-like_sf"/>
</dbReference>
<dbReference type="InterPro" id="IPR011832">
    <property type="entry name" value="GlgDAde_trans"/>
</dbReference>
<keyword evidence="2" id="KW-0320">Glycogen biosynthesis</keyword>
<evidence type="ECO:0000256" key="2">
    <source>
        <dbReference type="ARBA" id="ARBA00023056"/>
    </source>
</evidence>